<evidence type="ECO:0000256" key="1">
    <source>
        <dbReference type="SAM" id="MobiDB-lite"/>
    </source>
</evidence>
<name>A0A4Q2U4M4_9HYPH</name>
<gene>
    <name evidence="3" type="ORF">D3273_21535</name>
</gene>
<evidence type="ECO:0008006" key="5">
    <source>
        <dbReference type="Google" id="ProtNLM"/>
    </source>
</evidence>
<dbReference type="EMBL" id="QYBB01000037">
    <property type="protein sequence ID" value="RYC29867.1"/>
    <property type="molecule type" value="Genomic_DNA"/>
</dbReference>
<protein>
    <recommendedName>
        <fullName evidence="5">DUF4148 domain-containing protein</fullName>
    </recommendedName>
</protein>
<organism evidence="3 4">
    <name type="scientific">Lichenibacterium minor</name>
    <dbReference type="NCBI Taxonomy" id="2316528"/>
    <lineage>
        <taxon>Bacteria</taxon>
        <taxon>Pseudomonadati</taxon>
        <taxon>Pseudomonadota</taxon>
        <taxon>Alphaproteobacteria</taxon>
        <taxon>Hyphomicrobiales</taxon>
        <taxon>Lichenihabitantaceae</taxon>
        <taxon>Lichenibacterium</taxon>
    </lineage>
</organism>
<keyword evidence="2" id="KW-0732">Signal</keyword>
<accession>A0A4Q2U4M4</accession>
<reference evidence="3 4" key="1">
    <citation type="submission" date="2018-12" db="EMBL/GenBank/DDBJ databases">
        <authorList>
            <person name="Grouzdev D.S."/>
            <person name="Krutkina M.S."/>
        </authorList>
    </citation>
    <scope>NUCLEOTIDE SEQUENCE [LARGE SCALE GENOMIC DNA]</scope>
    <source>
        <strain evidence="3 4">RmlP026</strain>
    </source>
</reference>
<reference evidence="3 4" key="2">
    <citation type="submission" date="2019-02" db="EMBL/GenBank/DDBJ databases">
        <title>'Lichenibacterium ramalinii' gen. nov. sp. nov., 'Lichenibacterium minor' gen. nov. sp. nov.</title>
        <authorList>
            <person name="Pankratov T."/>
        </authorList>
    </citation>
    <scope>NUCLEOTIDE SEQUENCE [LARGE SCALE GENOMIC DNA]</scope>
    <source>
        <strain evidence="3 4">RmlP026</strain>
    </source>
</reference>
<dbReference type="RefSeq" id="WP_129228958.1">
    <property type="nucleotide sequence ID" value="NZ_QYBB01000037.1"/>
</dbReference>
<comment type="caution">
    <text evidence="3">The sequence shown here is derived from an EMBL/GenBank/DDBJ whole genome shotgun (WGS) entry which is preliminary data.</text>
</comment>
<dbReference type="Proteomes" id="UP000290759">
    <property type="component" value="Unassembled WGS sequence"/>
</dbReference>
<dbReference type="OrthoDB" id="7510069at2"/>
<feature type="region of interest" description="Disordered" evidence="1">
    <location>
        <begin position="83"/>
        <end position="102"/>
    </location>
</feature>
<evidence type="ECO:0000313" key="4">
    <source>
        <dbReference type="Proteomes" id="UP000290759"/>
    </source>
</evidence>
<proteinExistence type="predicted"/>
<keyword evidence="4" id="KW-1185">Reference proteome</keyword>
<dbReference type="AlphaFoldDB" id="A0A4Q2U4M4"/>
<sequence>MTAFSALRAAALVLALGAGTAAHASEWDWNHPRRAEVGARLDRQQDRIVDGLRDGEPSAGQAHRLHQEDTAIRLEERADATIGGGAISRGEQRTLNAQENAVSRQIQFERTY</sequence>
<feature type="compositionally biased region" description="Polar residues" evidence="1">
    <location>
        <begin position="93"/>
        <end position="102"/>
    </location>
</feature>
<feature type="chain" id="PRO_5020392224" description="DUF4148 domain-containing protein" evidence="2">
    <location>
        <begin position="25"/>
        <end position="112"/>
    </location>
</feature>
<evidence type="ECO:0000256" key="2">
    <source>
        <dbReference type="SAM" id="SignalP"/>
    </source>
</evidence>
<feature type="signal peptide" evidence="2">
    <location>
        <begin position="1"/>
        <end position="24"/>
    </location>
</feature>
<evidence type="ECO:0000313" key="3">
    <source>
        <dbReference type="EMBL" id="RYC29867.1"/>
    </source>
</evidence>